<sequence>MAHEWALAQAIIESVEDYALSHGIDKVKKVIVKIGELQAIDKEVLSFALNELVKQLGEGKVDIEEFELHDEEAVLRCRACGFEWKLRDVKLSEDVAESIHFIPEVVHAFMKCPSCKSRDFEVVKGRGVYIESIEIP</sequence>
<name>A0A497EYC2_9CREN</name>
<dbReference type="Gene3D" id="3.30.2320.80">
    <property type="match status" value="1"/>
</dbReference>
<dbReference type="Proteomes" id="UP000272051">
    <property type="component" value="Unassembled WGS sequence"/>
</dbReference>
<feature type="binding site" evidence="4">
    <location>
        <position position="115"/>
    </location>
    <ligand>
        <name>Zn(2+)</name>
        <dbReference type="ChEBI" id="CHEBI:29105"/>
    </ligand>
</feature>
<dbReference type="InterPro" id="IPR000688">
    <property type="entry name" value="HypA/HybF"/>
</dbReference>
<accession>A0A497EYC2</accession>
<evidence type="ECO:0000313" key="5">
    <source>
        <dbReference type="EMBL" id="RLE51720.1"/>
    </source>
</evidence>
<feature type="binding site" evidence="4">
    <location>
        <position position="80"/>
    </location>
    <ligand>
        <name>Zn(2+)</name>
        <dbReference type="ChEBI" id="CHEBI:29105"/>
    </ligand>
</feature>
<evidence type="ECO:0000256" key="3">
    <source>
        <dbReference type="ARBA" id="ARBA00022833"/>
    </source>
</evidence>
<evidence type="ECO:0000256" key="1">
    <source>
        <dbReference type="ARBA" id="ARBA00022596"/>
    </source>
</evidence>
<comment type="caution">
    <text evidence="5">The sequence shown here is derived from an EMBL/GenBank/DDBJ whole genome shotgun (WGS) entry which is preliminary data.</text>
</comment>
<reference evidence="5 6" key="1">
    <citation type="submission" date="2018-06" db="EMBL/GenBank/DDBJ databases">
        <title>Extensive metabolic versatility and redundancy in microbially diverse, dynamic hydrothermal sediments.</title>
        <authorList>
            <person name="Dombrowski N."/>
            <person name="Teske A."/>
            <person name="Baker B.J."/>
        </authorList>
    </citation>
    <scope>NUCLEOTIDE SEQUENCE [LARGE SCALE GENOMIC DNA]</scope>
    <source>
        <strain evidence="5">B34_G17</strain>
    </source>
</reference>
<feature type="binding site" evidence="4">
    <location>
        <position position="3"/>
    </location>
    <ligand>
        <name>Ni(2+)</name>
        <dbReference type="ChEBI" id="CHEBI:49786"/>
    </ligand>
</feature>
<gene>
    <name evidence="4" type="primary">hypA</name>
    <name evidence="5" type="ORF">DRJ33_05325</name>
</gene>
<protein>
    <recommendedName>
        <fullName evidence="4">Hydrogenase maturation factor HypA</fullName>
    </recommendedName>
</protein>
<keyword evidence="2 4" id="KW-0479">Metal-binding</keyword>
<proteinExistence type="inferred from homology"/>
<dbReference type="GO" id="GO:0016151">
    <property type="term" value="F:nickel cation binding"/>
    <property type="evidence" value="ECO:0007669"/>
    <property type="project" value="UniProtKB-UniRule"/>
</dbReference>
<dbReference type="GO" id="GO:0051604">
    <property type="term" value="P:protein maturation"/>
    <property type="evidence" value="ECO:0007669"/>
    <property type="project" value="InterPro"/>
</dbReference>
<keyword evidence="1 4" id="KW-0533">Nickel</keyword>
<dbReference type="PANTHER" id="PTHR34535:SF3">
    <property type="entry name" value="HYDROGENASE MATURATION FACTOR HYPA"/>
    <property type="match status" value="1"/>
</dbReference>
<keyword evidence="3 4" id="KW-0862">Zinc</keyword>
<comment type="function">
    <text evidence="4">Involved in the maturation of [NiFe] hydrogenases. Required for nickel insertion into the metal center of the hydrogenase.</text>
</comment>
<comment type="similarity">
    <text evidence="4">Belongs to the HypA/HybF family.</text>
</comment>
<feature type="binding site" evidence="4">
    <location>
        <position position="77"/>
    </location>
    <ligand>
        <name>Zn(2+)</name>
        <dbReference type="ChEBI" id="CHEBI:29105"/>
    </ligand>
</feature>
<evidence type="ECO:0000313" key="6">
    <source>
        <dbReference type="Proteomes" id="UP000272051"/>
    </source>
</evidence>
<evidence type="ECO:0000256" key="2">
    <source>
        <dbReference type="ARBA" id="ARBA00022723"/>
    </source>
</evidence>
<dbReference type="PANTHER" id="PTHR34535">
    <property type="entry name" value="HYDROGENASE MATURATION FACTOR HYPA"/>
    <property type="match status" value="1"/>
</dbReference>
<dbReference type="AlphaFoldDB" id="A0A497EYC2"/>
<organism evidence="5 6">
    <name type="scientific">Thermoproteota archaeon</name>
    <dbReference type="NCBI Taxonomy" id="2056631"/>
    <lineage>
        <taxon>Archaea</taxon>
        <taxon>Thermoproteota</taxon>
    </lineage>
</organism>
<dbReference type="NCBIfam" id="NF003008">
    <property type="entry name" value="PRK03824.1"/>
    <property type="match status" value="1"/>
</dbReference>
<dbReference type="EMBL" id="QMQX01000089">
    <property type="protein sequence ID" value="RLE51720.1"/>
    <property type="molecule type" value="Genomic_DNA"/>
</dbReference>
<dbReference type="HAMAP" id="MF_00213">
    <property type="entry name" value="HypA_HybF"/>
    <property type="match status" value="1"/>
</dbReference>
<dbReference type="GO" id="GO:0008270">
    <property type="term" value="F:zinc ion binding"/>
    <property type="evidence" value="ECO:0007669"/>
    <property type="project" value="UniProtKB-UniRule"/>
</dbReference>
<evidence type="ECO:0000256" key="4">
    <source>
        <dbReference type="HAMAP-Rule" id="MF_00213"/>
    </source>
</evidence>
<feature type="binding site" evidence="4">
    <location>
        <position position="112"/>
    </location>
    <ligand>
        <name>Zn(2+)</name>
        <dbReference type="ChEBI" id="CHEBI:29105"/>
    </ligand>
</feature>
<dbReference type="Pfam" id="PF01155">
    <property type="entry name" value="HypA"/>
    <property type="match status" value="1"/>
</dbReference>
<dbReference type="PIRSF" id="PIRSF004761">
    <property type="entry name" value="Hydrgn_mat_HypA"/>
    <property type="match status" value="1"/>
</dbReference>